<gene>
    <name evidence="2" type="ORF">E2553_10130</name>
</gene>
<evidence type="ECO:0000313" key="2">
    <source>
        <dbReference type="EMBL" id="TFE45336.1"/>
    </source>
</evidence>
<evidence type="ECO:0000256" key="1">
    <source>
        <dbReference type="SAM" id="Phobius"/>
    </source>
</evidence>
<comment type="caution">
    <text evidence="2">The sequence shown here is derived from an EMBL/GenBank/DDBJ whole genome shotgun (WGS) entry which is preliminary data.</text>
</comment>
<reference evidence="2 3" key="1">
    <citation type="submission" date="2019-03" db="EMBL/GenBank/DDBJ databases">
        <title>Complete Genome Sequence of Paraburkholderia dipogonis ICMP 19430T, a Nitrogen-fixing Symbiont of the South African Invasive Legume Dipogon lignosus in New Zealand.</title>
        <authorList>
            <person name="De Meyer S.E."/>
        </authorList>
    </citation>
    <scope>NUCLEOTIDE SEQUENCE [LARGE SCALE GENOMIC DNA]</scope>
    <source>
        <strain evidence="2 3">ICMP 19430</strain>
    </source>
</reference>
<dbReference type="AlphaFoldDB" id="A0A4Y8N6E7"/>
<keyword evidence="1" id="KW-1133">Transmembrane helix</keyword>
<keyword evidence="1" id="KW-0472">Membrane</keyword>
<dbReference type="EMBL" id="SNVI01000001">
    <property type="protein sequence ID" value="TFE45336.1"/>
    <property type="molecule type" value="Genomic_DNA"/>
</dbReference>
<dbReference type="RefSeq" id="WP_134457075.1">
    <property type="nucleotide sequence ID" value="NZ_JBHMFL010000066.1"/>
</dbReference>
<dbReference type="Proteomes" id="UP000297385">
    <property type="component" value="Unassembled WGS sequence"/>
</dbReference>
<dbReference type="InterPro" id="IPR032092">
    <property type="entry name" value="PilW"/>
</dbReference>
<organism evidence="2 3">
    <name type="scientific">Paraburkholderia dipogonis</name>
    <dbReference type="NCBI Taxonomy" id="1211383"/>
    <lineage>
        <taxon>Bacteria</taxon>
        <taxon>Pseudomonadati</taxon>
        <taxon>Pseudomonadota</taxon>
        <taxon>Betaproteobacteria</taxon>
        <taxon>Burkholderiales</taxon>
        <taxon>Burkholderiaceae</taxon>
        <taxon>Paraburkholderia</taxon>
    </lineage>
</organism>
<name>A0A4Y8N6E7_9BURK</name>
<dbReference type="GO" id="GO:0043683">
    <property type="term" value="P:type IV pilus assembly"/>
    <property type="evidence" value="ECO:0007669"/>
    <property type="project" value="InterPro"/>
</dbReference>
<dbReference type="InterPro" id="IPR012902">
    <property type="entry name" value="N_methyl_site"/>
</dbReference>
<proteinExistence type="predicted"/>
<keyword evidence="1" id="KW-0812">Transmembrane</keyword>
<protein>
    <submittedName>
        <fullName evidence="2">Type IV pillus assembly protein</fullName>
    </submittedName>
</protein>
<accession>A0A4Y8N6E7</accession>
<dbReference type="Pfam" id="PF16074">
    <property type="entry name" value="PilW"/>
    <property type="match status" value="1"/>
</dbReference>
<evidence type="ECO:0000313" key="3">
    <source>
        <dbReference type="Proteomes" id="UP000297385"/>
    </source>
</evidence>
<dbReference type="GeneID" id="97305669"/>
<feature type="transmembrane region" description="Helical" evidence="1">
    <location>
        <begin position="12"/>
        <end position="34"/>
    </location>
</feature>
<sequence>MTRRSNPARGHTLIEFVIAMALGLLVTAGAVSLYTTQRSAFERASDAMRIREAGLTALMLIGQQLQMAGFVPADIARYNSPPPVFGCSGGRPTGADDSLACESLPSHSDGVAVRYVGDNVSTWPSASGQTTDCLGQAVSGSSAALGDQGAAVVNRYFARVSGSTGEPELYCEGNGKTGSAQPLVEGIERLRIKYWLAGGLAAIDASAVTADQWAKIVAVDLCVLVRGAPLGQQRSRYVDCDGVSALGADLRPRQAFSRRVAIRNHVEVSP</sequence>
<dbReference type="Pfam" id="PF07963">
    <property type="entry name" value="N_methyl"/>
    <property type="match status" value="1"/>
</dbReference>